<feature type="non-terminal residue" evidence="7">
    <location>
        <position position="270"/>
    </location>
</feature>
<dbReference type="Proteomes" id="UP000054359">
    <property type="component" value="Unassembled WGS sequence"/>
</dbReference>
<dbReference type="OMA" id="MRINDFP"/>
<sequence>MSKRKVLNLSEKIEIIECIDTSPHTRKKEIAARYGIPVTTLCTIYGKKEEIFKQLKNNCINLNMKKLTHSSCPEVERALLDWYIKNHAENGNTKVSGPTLRNKALQLAKTLGKDTFKPSNGWIDRFKMRHNLSAKRGHKKKCSLSKELASFSETPVEYFESNVVWKNLSNPVMELTEMKYAVTSDSEHLSNASVASSGEYHLHNDLYHADKTNCRDSQIKHCKEFSSHVNSTHSSHQVLSRIGEISDSGDISRAFNLILKYVKESKNISE</sequence>
<dbReference type="PANTHER" id="PTHR19303:SF73">
    <property type="entry name" value="PROTEIN PDC2"/>
    <property type="match status" value="1"/>
</dbReference>
<dbReference type="InterPro" id="IPR007889">
    <property type="entry name" value="HTH_Psq"/>
</dbReference>
<dbReference type="AlphaFoldDB" id="A0A087U8C8"/>
<evidence type="ECO:0000259" key="6">
    <source>
        <dbReference type="PROSITE" id="PS51253"/>
    </source>
</evidence>
<dbReference type="OrthoDB" id="6430249at2759"/>
<evidence type="ECO:0000259" key="5">
    <source>
        <dbReference type="PROSITE" id="PS50960"/>
    </source>
</evidence>
<proteinExistence type="predicted"/>
<evidence type="ECO:0000313" key="7">
    <source>
        <dbReference type="EMBL" id="KFM73617.1"/>
    </source>
</evidence>
<dbReference type="EMBL" id="KK118694">
    <property type="protein sequence ID" value="KFM73617.1"/>
    <property type="molecule type" value="Genomic_DNA"/>
</dbReference>
<evidence type="ECO:0000313" key="8">
    <source>
        <dbReference type="Proteomes" id="UP000054359"/>
    </source>
</evidence>
<dbReference type="InterPro" id="IPR009057">
    <property type="entry name" value="Homeodomain-like_sf"/>
</dbReference>
<keyword evidence="3 4" id="KW-0539">Nucleus</keyword>
<dbReference type="SUPFAM" id="SSF46689">
    <property type="entry name" value="Homeodomain-like"/>
    <property type="match status" value="2"/>
</dbReference>
<dbReference type="InterPro" id="IPR006600">
    <property type="entry name" value="HTH_CenpB_DNA-bd_dom"/>
</dbReference>
<feature type="domain" description="HTH CENPB-type" evidence="6">
    <location>
        <begin position="63"/>
        <end position="136"/>
    </location>
</feature>
<reference evidence="7 8" key="1">
    <citation type="submission" date="2013-11" db="EMBL/GenBank/DDBJ databases">
        <title>Genome sequencing of Stegodyphus mimosarum.</title>
        <authorList>
            <person name="Bechsgaard J."/>
        </authorList>
    </citation>
    <scope>NUCLEOTIDE SEQUENCE [LARGE SCALE GENOMIC DNA]</scope>
</reference>
<evidence type="ECO:0000256" key="4">
    <source>
        <dbReference type="PROSITE-ProRule" id="PRU00320"/>
    </source>
</evidence>
<accession>A0A087U8C8</accession>
<name>A0A087U8C8_STEMI</name>
<evidence type="ECO:0000256" key="1">
    <source>
        <dbReference type="ARBA" id="ARBA00004123"/>
    </source>
</evidence>
<dbReference type="GO" id="GO:0005634">
    <property type="term" value="C:nucleus"/>
    <property type="evidence" value="ECO:0007669"/>
    <property type="project" value="UniProtKB-SubCell"/>
</dbReference>
<comment type="subcellular location">
    <subcellularLocation>
        <location evidence="1 4">Nucleus</location>
    </subcellularLocation>
</comment>
<feature type="domain" description="HTH psq-type" evidence="5">
    <location>
        <begin position="1"/>
        <end position="51"/>
    </location>
</feature>
<protein>
    <submittedName>
        <fullName evidence="7">Tigger transposable element-derived protein 4</fullName>
    </submittedName>
</protein>
<organism evidence="7 8">
    <name type="scientific">Stegodyphus mimosarum</name>
    <name type="common">African social velvet spider</name>
    <dbReference type="NCBI Taxonomy" id="407821"/>
    <lineage>
        <taxon>Eukaryota</taxon>
        <taxon>Metazoa</taxon>
        <taxon>Ecdysozoa</taxon>
        <taxon>Arthropoda</taxon>
        <taxon>Chelicerata</taxon>
        <taxon>Arachnida</taxon>
        <taxon>Araneae</taxon>
        <taxon>Araneomorphae</taxon>
        <taxon>Entelegynae</taxon>
        <taxon>Eresoidea</taxon>
        <taxon>Eresidae</taxon>
        <taxon>Stegodyphus</taxon>
    </lineage>
</organism>
<keyword evidence="2 4" id="KW-0238">DNA-binding</keyword>
<gene>
    <name evidence="7" type="ORF">X975_14644</name>
</gene>
<evidence type="ECO:0000256" key="3">
    <source>
        <dbReference type="ARBA" id="ARBA00023242"/>
    </source>
</evidence>
<dbReference type="InterPro" id="IPR050863">
    <property type="entry name" value="CenT-Element_Derived"/>
</dbReference>
<evidence type="ECO:0000256" key="2">
    <source>
        <dbReference type="ARBA" id="ARBA00023125"/>
    </source>
</evidence>
<dbReference type="Pfam" id="PF04218">
    <property type="entry name" value="CENP-B_N"/>
    <property type="match status" value="1"/>
</dbReference>
<dbReference type="Pfam" id="PF03221">
    <property type="entry name" value="HTH_Tnp_Tc5"/>
    <property type="match status" value="1"/>
</dbReference>
<dbReference type="PANTHER" id="PTHR19303">
    <property type="entry name" value="TRANSPOSON"/>
    <property type="match status" value="1"/>
</dbReference>
<dbReference type="GO" id="GO:0003677">
    <property type="term" value="F:DNA binding"/>
    <property type="evidence" value="ECO:0007669"/>
    <property type="project" value="UniProtKB-UniRule"/>
</dbReference>
<feature type="DNA-binding region" description="H-T-H motif" evidence="4">
    <location>
        <begin position="27"/>
        <end position="47"/>
    </location>
</feature>
<dbReference type="SMART" id="SM00674">
    <property type="entry name" value="CENPB"/>
    <property type="match status" value="1"/>
</dbReference>
<dbReference type="Gene3D" id="1.10.10.60">
    <property type="entry name" value="Homeodomain-like"/>
    <property type="match status" value="2"/>
</dbReference>
<dbReference type="PROSITE" id="PS51253">
    <property type="entry name" value="HTH_CENPB"/>
    <property type="match status" value="1"/>
</dbReference>
<dbReference type="PROSITE" id="PS50960">
    <property type="entry name" value="HTH_PSQ"/>
    <property type="match status" value="1"/>
</dbReference>
<keyword evidence="8" id="KW-1185">Reference proteome</keyword>